<proteinExistence type="predicted"/>
<comment type="caution">
    <text evidence="2">The sequence shown here is derived from an EMBL/GenBank/DDBJ whole genome shotgun (WGS) entry which is preliminary data.</text>
</comment>
<keyword evidence="1" id="KW-0732">Signal</keyword>
<reference evidence="2" key="1">
    <citation type="submission" date="2020-10" db="EMBL/GenBank/DDBJ databases">
        <authorList>
            <person name="Gilroy R."/>
        </authorList>
    </citation>
    <scope>NUCLEOTIDE SEQUENCE</scope>
    <source>
        <strain evidence="2">ChiHile30-977</strain>
    </source>
</reference>
<name>A0A9D1CK01_9FIRM</name>
<organism evidence="2 3">
    <name type="scientific">Candidatus Avichristensenella intestinipullorum</name>
    <dbReference type="NCBI Taxonomy" id="2840693"/>
    <lineage>
        <taxon>Bacteria</taxon>
        <taxon>Bacillati</taxon>
        <taxon>Bacillota</taxon>
        <taxon>Clostridia</taxon>
        <taxon>Candidatus Avichristensenella</taxon>
    </lineage>
</organism>
<gene>
    <name evidence="2" type="ORF">IAA66_10440</name>
</gene>
<dbReference type="Pfam" id="PF10722">
    <property type="entry name" value="YbjN"/>
    <property type="match status" value="1"/>
</dbReference>
<feature type="chain" id="PRO_5039071361" evidence="1">
    <location>
        <begin position="24"/>
        <end position="213"/>
    </location>
</feature>
<sequence length="213" mass="23757">MLNKKWLAFLLATALCLPTLSMAQTVTGMGGLVMSQEENREIVAEETPSPLVDVPVAQTQTEGGTSNTEAVAAFLESEGFDYRQQNYENISEDFYATISTNTTLGDVEMRIDTYTDYIALSIPFPLVVPQERRSAMAEFLSLVNYDLLMGSFQMNHENGDLFFYDGVFVYGNVPPEIISDMVWYAVDYLDTYGDALAKIILTDVDPQEAYEAL</sequence>
<protein>
    <submittedName>
        <fullName evidence="2">YbjN domain-containing protein</fullName>
    </submittedName>
</protein>
<evidence type="ECO:0000256" key="1">
    <source>
        <dbReference type="SAM" id="SignalP"/>
    </source>
</evidence>
<evidence type="ECO:0000313" key="2">
    <source>
        <dbReference type="EMBL" id="HIQ63978.1"/>
    </source>
</evidence>
<dbReference type="EMBL" id="DVFI01000144">
    <property type="protein sequence ID" value="HIQ63978.1"/>
    <property type="molecule type" value="Genomic_DNA"/>
</dbReference>
<accession>A0A9D1CK01</accession>
<reference evidence="2" key="2">
    <citation type="journal article" date="2021" name="PeerJ">
        <title>Extensive microbial diversity within the chicken gut microbiome revealed by metagenomics and culture.</title>
        <authorList>
            <person name="Gilroy R."/>
            <person name="Ravi A."/>
            <person name="Getino M."/>
            <person name="Pursley I."/>
            <person name="Horton D.L."/>
            <person name="Alikhan N.F."/>
            <person name="Baker D."/>
            <person name="Gharbi K."/>
            <person name="Hall N."/>
            <person name="Watson M."/>
            <person name="Adriaenssens E.M."/>
            <person name="Foster-Nyarko E."/>
            <person name="Jarju S."/>
            <person name="Secka A."/>
            <person name="Antonio M."/>
            <person name="Oren A."/>
            <person name="Chaudhuri R.R."/>
            <person name="La Ragione R."/>
            <person name="Hildebrand F."/>
            <person name="Pallen M.J."/>
        </authorList>
    </citation>
    <scope>NUCLEOTIDE SEQUENCE</scope>
    <source>
        <strain evidence="2">ChiHile30-977</strain>
    </source>
</reference>
<feature type="signal peptide" evidence="1">
    <location>
        <begin position="1"/>
        <end position="23"/>
    </location>
</feature>
<dbReference type="InterPro" id="IPR019660">
    <property type="entry name" value="Put_sensory_transdc_reg_YbjN"/>
</dbReference>
<dbReference type="AlphaFoldDB" id="A0A9D1CK01"/>
<dbReference type="Proteomes" id="UP000886819">
    <property type="component" value="Unassembled WGS sequence"/>
</dbReference>
<evidence type="ECO:0000313" key="3">
    <source>
        <dbReference type="Proteomes" id="UP000886819"/>
    </source>
</evidence>